<feature type="domain" description="Activator of Hsp90 ATPase homologue 1/2-like C-terminal" evidence="2">
    <location>
        <begin position="23"/>
        <end position="138"/>
    </location>
</feature>
<comment type="similarity">
    <text evidence="1">Belongs to the AHA1 family.</text>
</comment>
<name>A0A6L9SEE7_9ACTN</name>
<dbReference type="InterPro" id="IPR023393">
    <property type="entry name" value="START-like_dom_sf"/>
</dbReference>
<keyword evidence="4" id="KW-1185">Reference proteome</keyword>
<evidence type="ECO:0000313" key="3">
    <source>
        <dbReference type="EMBL" id="NEE02948.1"/>
    </source>
</evidence>
<gene>
    <name evidence="3" type="ORF">G1H10_22545</name>
</gene>
<organism evidence="3 4">
    <name type="scientific">Phytoactinopolyspora halotolerans</name>
    <dbReference type="NCBI Taxonomy" id="1981512"/>
    <lineage>
        <taxon>Bacteria</taxon>
        <taxon>Bacillati</taxon>
        <taxon>Actinomycetota</taxon>
        <taxon>Actinomycetes</taxon>
        <taxon>Jiangellales</taxon>
        <taxon>Jiangellaceae</taxon>
        <taxon>Phytoactinopolyspora</taxon>
    </lineage>
</organism>
<protein>
    <submittedName>
        <fullName evidence="3">Toxin-antitoxin system toxin subunit</fullName>
    </submittedName>
</protein>
<evidence type="ECO:0000313" key="4">
    <source>
        <dbReference type="Proteomes" id="UP000475214"/>
    </source>
</evidence>
<sequence length="294" mass="32121">MSESLTTTSDGRAMLRMERRLAHPPAKVWRAITEPDHLSRWFPMTVVAIDLRVGGALRLDLGTDPHVPGDSFDDLPITEVDPPQLFEFNWQGEVLRWELTPADEGCLLVFTHTFDDRAGAASFASGWEVCIDAMENVLDGEPIPDAQPSAELHDAYVDTFGLDVGTIDTTEDGWQVRFERQLTAPAHVAWSVLTGDAVDVGAAPPPSSFTADAAPPARVTTVEAPNLLEYTWQADGGPAGHVRWEMRDENGTGHGARLVVTQSGGAETKDHADLALRSWPAPIRQLAERLRTRA</sequence>
<dbReference type="Proteomes" id="UP000475214">
    <property type="component" value="Unassembled WGS sequence"/>
</dbReference>
<evidence type="ECO:0000256" key="1">
    <source>
        <dbReference type="ARBA" id="ARBA00006817"/>
    </source>
</evidence>
<dbReference type="Gene3D" id="3.30.530.20">
    <property type="match status" value="2"/>
</dbReference>
<dbReference type="RefSeq" id="WP_163741981.1">
    <property type="nucleotide sequence ID" value="NZ_JAAGOA010000018.1"/>
</dbReference>
<proteinExistence type="inferred from homology"/>
<dbReference type="EMBL" id="JAAGOA010000018">
    <property type="protein sequence ID" value="NEE02948.1"/>
    <property type="molecule type" value="Genomic_DNA"/>
</dbReference>
<dbReference type="Pfam" id="PF08327">
    <property type="entry name" value="AHSA1"/>
    <property type="match status" value="1"/>
</dbReference>
<comment type="caution">
    <text evidence="3">The sequence shown here is derived from an EMBL/GenBank/DDBJ whole genome shotgun (WGS) entry which is preliminary data.</text>
</comment>
<dbReference type="AlphaFoldDB" id="A0A6L9SEE7"/>
<accession>A0A6L9SEE7</accession>
<reference evidence="3 4" key="1">
    <citation type="submission" date="2020-02" db="EMBL/GenBank/DDBJ databases">
        <authorList>
            <person name="Li X.-J."/>
            <person name="Han X.-M."/>
        </authorList>
    </citation>
    <scope>NUCLEOTIDE SEQUENCE [LARGE SCALE GENOMIC DNA]</scope>
    <source>
        <strain evidence="3 4">CCTCC AB 2017055</strain>
    </source>
</reference>
<dbReference type="CDD" id="cd08899">
    <property type="entry name" value="SRPBCC_CalC_Aha1-like_6"/>
    <property type="match status" value="1"/>
</dbReference>
<dbReference type="SUPFAM" id="SSF55961">
    <property type="entry name" value="Bet v1-like"/>
    <property type="match status" value="2"/>
</dbReference>
<evidence type="ECO:0000259" key="2">
    <source>
        <dbReference type="Pfam" id="PF08327"/>
    </source>
</evidence>
<dbReference type="InterPro" id="IPR013538">
    <property type="entry name" value="ASHA1/2-like_C"/>
</dbReference>